<name>A0A1G8CDB2_9MICC</name>
<dbReference type="PANTHER" id="PTHR30572">
    <property type="entry name" value="MEMBRANE COMPONENT OF TRANSPORTER-RELATED"/>
    <property type="match status" value="1"/>
</dbReference>
<gene>
    <name evidence="2" type="ORF">SAMN04488693_101235</name>
</gene>
<accession>A0A1G8CDB2</accession>
<keyword evidence="3" id="KW-1185">Reference proteome</keyword>
<keyword evidence="1" id="KW-1133">Transmembrane helix</keyword>
<feature type="transmembrane region" description="Helical" evidence="1">
    <location>
        <begin position="376"/>
        <end position="400"/>
    </location>
</feature>
<feature type="transmembrane region" description="Helical" evidence="1">
    <location>
        <begin position="539"/>
        <end position="559"/>
    </location>
</feature>
<dbReference type="InterPro" id="IPR050250">
    <property type="entry name" value="Macrolide_Exporter_MacB"/>
</dbReference>
<dbReference type="STRING" id="335973.SAMN04488693_101235"/>
<dbReference type="EMBL" id="FNDT01000001">
    <property type="protein sequence ID" value="SDH43497.1"/>
    <property type="molecule type" value="Genomic_DNA"/>
</dbReference>
<feature type="transmembrane region" description="Helical" evidence="1">
    <location>
        <begin position="821"/>
        <end position="852"/>
    </location>
</feature>
<proteinExistence type="predicted"/>
<feature type="transmembrane region" description="Helical" evidence="1">
    <location>
        <begin position="332"/>
        <end position="356"/>
    </location>
</feature>
<feature type="transmembrane region" description="Helical" evidence="1">
    <location>
        <begin position="872"/>
        <end position="894"/>
    </location>
</feature>
<dbReference type="Proteomes" id="UP000199258">
    <property type="component" value="Unassembled WGS sequence"/>
</dbReference>
<dbReference type="GO" id="GO:0005886">
    <property type="term" value="C:plasma membrane"/>
    <property type="evidence" value="ECO:0007669"/>
    <property type="project" value="TreeGrafter"/>
</dbReference>
<protein>
    <submittedName>
        <fullName evidence="2">Putative ABC transport system permease protein</fullName>
    </submittedName>
</protein>
<keyword evidence="1" id="KW-0472">Membrane</keyword>
<reference evidence="2 3" key="1">
    <citation type="submission" date="2016-10" db="EMBL/GenBank/DDBJ databases">
        <authorList>
            <person name="de Groot N.N."/>
        </authorList>
    </citation>
    <scope>NUCLEOTIDE SEQUENCE [LARGE SCALE GENOMIC DNA]</scope>
    <source>
        <strain evidence="2 3">NP_1H</strain>
    </source>
</reference>
<dbReference type="OrthoDB" id="3719151at2"/>
<evidence type="ECO:0000313" key="2">
    <source>
        <dbReference type="EMBL" id="SDH43497.1"/>
    </source>
</evidence>
<feature type="transmembrane region" description="Helical" evidence="1">
    <location>
        <begin position="450"/>
        <end position="473"/>
    </location>
</feature>
<feature type="transmembrane region" description="Helical" evidence="1">
    <location>
        <begin position="412"/>
        <end position="429"/>
    </location>
</feature>
<dbReference type="GO" id="GO:0022857">
    <property type="term" value="F:transmembrane transporter activity"/>
    <property type="evidence" value="ECO:0007669"/>
    <property type="project" value="TreeGrafter"/>
</dbReference>
<sequence length="909" mass="94701">MTLYRLLHRQFRRSRWPSVLLASIVLVVSALLCAWPRAVDAMYTADLRESVAELAGSQQAVRAFSSAFPPAEDLNRTFTEAEDGGRTADALTDIREGLAQPLASVLGEGRWLATGVGSRVTPLPEGIRELILNYAADMQALEHLELREGELPGPPPAEYGGEPVEILLSQASAESARWQVGEERNITVLLRGSADGDSREVREQPVVLSGTYAAKDPGSPYWSLNNSLLTAAEDFNPDTGTAVNATAFISPAAFPFLAPAVDHVQTSYWYPVSTDTLTAGTAGQTAAQLRELLGTPQHVPAAVSPGPTVVFGSETPAAMADATQRAASTHQILALLASGPLGVCVATAALAVRLLLERRRGALALASARGAGDLQLRGALALDGLLIGVPAAALGALAAFLLVPVPFSPAHLLWPVLAAFLPAVLMAVQHRPEVQTRQDLTSSARNRWRVSAEAAVVVLAVTATILLTGRGLVRGSLEYGEVDPLLSATPLLIALAVGVLVLRLYPLPLQEFARIRRRSPGLVGFLGASRAVRAPGAGLVPVLALVVGLAVVLLSGVLLSTFREGVTAAAESRVGADLRIQGPPFDGDQVEQIRSVEGVASVAAVTDLGRLRTETGGRQTKDVDLHAVSPDALLGVQEDLSGAFPADVLNALSERASGDALPVVVSPALELEEGTTLELRYRGMYVEAEVVGTGPAEVVFSSSTAWALVDEATIGAVEERTFQPSVLLVDLHDDAGSVTDAVAEIAGGPVLQQTPGEQVERVLASASGRGLQLGLWVVIGAMAVLCSLTVVMTAVVNAPARNRLIALLRTLGFPQRRDGALMLWELGPMTGAAMLAGTMLGLLLPLVILGALNLSAFTGGSVEPALALHPGLLLGLMAGFLLVVAASVVGAVTAGRRQRLAAVLGGTDI</sequence>
<dbReference type="AlphaFoldDB" id="A0A1G8CDB2"/>
<feature type="transmembrane region" description="Helical" evidence="1">
    <location>
        <begin position="485"/>
        <end position="505"/>
    </location>
</feature>
<keyword evidence="1" id="KW-0812">Transmembrane</keyword>
<feature type="transmembrane region" description="Helical" evidence="1">
    <location>
        <begin position="773"/>
        <end position="800"/>
    </location>
</feature>
<evidence type="ECO:0000256" key="1">
    <source>
        <dbReference type="SAM" id="Phobius"/>
    </source>
</evidence>
<organism evidence="2 3">
    <name type="scientific">Arthrobacter subterraneus</name>
    <dbReference type="NCBI Taxonomy" id="335973"/>
    <lineage>
        <taxon>Bacteria</taxon>
        <taxon>Bacillati</taxon>
        <taxon>Actinomycetota</taxon>
        <taxon>Actinomycetes</taxon>
        <taxon>Micrococcales</taxon>
        <taxon>Micrococcaceae</taxon>
        <taxon>Arthrobacter</taxon>
    </lineage>
</organism>
<dbReference type="RefSeq" id="WP_090584206.1">
    <property type="nucleotide sequence ID" value="NZ_FNDT01000001.1"/>
</dbReference>
<evidence type="ECO:0000313" key="3">
    <source>
        <dbReference type="Proteomes" id="UP000199258"/>
    </source>
</evidence>
<dbReference type="PANTHER" id="PTHR30572:SF4">
    <property type="entry name" value="ABC TRANSPORTER PERMEASE YTRF"/>
    <property type="match status" value="1"/>
</dbReference>